<reference evidence="3 4" key="1">
    <citation type="submission" date="2024-12" db="EMBL/GenBank/DDBJ databases">
        <authorList>
            <person name="Lee Y."/>
        </authorList>
    </citation>
    <scope>NUCLEOTIDE SEQUENCE [LARGE SCALE GENOMIC DNA]</scope>
    <source>
        <strain evidence="3 4">03SUJ4</strain>
    </source>
</reference>
<comment type="similarity">
    <text evidence="1">Belongs to the AB hydrolase superfamily. AB hydrolase 4 family.</text>
</comment>
<accession>A0ABW9KGF1</accession>
<evidence type="ECO:0000259" key="2">
    <source>
        <dbReference type="Pfam" id="PF12697"/>
    </source>
</evidence>
<dbReference type="Pfam" id="PF12697">
    <property type="entry name" value="Abhydrolase_6"/>
    <property type="match status" value="1"/>
</dbReference>
<dbReference type="InterPro" id="IPR029058">
    <property type="entry name" value="AB_hydrolase_fold"/>
</dbReference>
<dbReference type="GO" id="GO:0016787">
    <property type="term" value="F:hydrolase activity"/>
    <property type="evidence" value="ECO:0007669"/>
    <property type="project" value="UniProtKB-KW"/>
</dbReference>
<evidence type="ECO:0000313" key="3">
    <source>
        <dbReference type="EMBL" id="MFN2974167.1"/>
    </source>
</evidence>
<evidence type="ECO:0000256" key="1">
    <source>
        <dbReference type="ARBA" id="ARBA00010884"/>
    </source>
</evidence>
<keyword evidence="3" id="KW-0378">Hydrolase</keyword>
<sequence>MIRPATFKPRRWLSNGHLQTIVGNFLRRVDRLPAPATELVGVPLPPEMAALPEAVALDRVLPSRVLVHCHWQPLSRGGEAAPTVILVHGLEGSSHSQYIVGNANKLWVAGCNVLRMNMRNCGSTDALSPSLYHSGLSTDVTAVLRWAIARGCRRVVLAGYSMGGNLVLKAAGEMGAQAPTELLGVVAVSPPMDLRQSADALHEPQNRVYERRFLRNLRARYLRKTRLFPAVFSPEPLHRVRSIRDFDEFVMAPKCGFLGANDYYDRAGASRVVSHIAVPTLIVHACDDPFIRLTPGTRAQLEMHPEITLIEPAHGGHCAFLEDPTPEYDGRWAERALLEFVLARTAAGARGRDAQDAVLPRVMGGEVLTGQEELQEPAAC</sequence>
<gene>
    <name evidence="3" type="ORF">ACK2TP_00180</name>
</gene>
<dbReference type="InterPro" id="IPR050960">
    <property type="entry name" value="AB_hydrolase_4_sf"/>
</dbReference>
<dbReference type="InterPro" id="IPR000073">
    <property type="entry name" value="AB_hydrolase_1"/>
</dbReference>
<keyword evidence="4" id="KW-1185">Reference proteome</keyword>
<dbReference type="PANTHER" id="PTHR10794">
    <property type="entry name" value="ABHYDROLASE DOMAIN-CONTAINING PROTEIN"/>
    <property type="match status" value="1"/>
</dbReference>
<dbReference type="Proteomes" id="UP001634747">
    <property type="component" value="Unassembled WGS sequence"/>
</dbReference>
<dbReference type="Gene3D" id="3.40.50.1820">
    <property type="entry name" value="alpha/beta hydrolase"/>
    <property type="match status" value="1"/>
</dbReference>
<feature type="domain" description="AB hydrolase-1" evidence="2">
    <location>
        <begin position="84"/>
        <end position="324"/>
    </location>
</feature>
<dbReference type="InterPro" id="IPR012020">
    <property type="entry name" value="ABHD4"/>
</dbReference>
<comment type="caution">
    <text evidence="3">The sequence shown here is derived from an EMBL/GenBank/DDBJ whole genome shotgun (WGS) entry which is preliminary data.</text>
</comment>
<proteinExistence type="inferred from homology"/>
<dbReference type="PIRSF" id="PIRSF005211">
    <property type="entry name" value="Ab_hydro_YheT"/>
    <property type="match status" value="1"/>
</dbReference>
<dbReference type="PANTHER" id="PTHR10794:SF94">
    <property type="entry name" value="ESTERASE YHET-RELATED"/>
    <property type="match status" value="1"/>
</dbReference>
<evidence type="ECO:0000313" key="4">
    <source>
        <dbReference type="Proteomes" id="UP001634747"/>
    </source>
</evidence>
<protein>
    <submittedName>
        <fullName evidence="3">YheT family hydrolase</fullName>
    </submittedName>
</protein>
<organism evidence="3 4">
    <name type="scientific">Terriglobus aquaticus</name>
    <dbReference type="NCBI Taxonomy" id="940139"/>
    <lineage>
        <taxon>Bacteria</taxon>
        <taxon>Pseudomonadati</taxon>
        <taxon>Acidobacteriota</taxon>
        <taxon>Terriglobia</taxon>
        <taxon>Terriglobales</taxon>
        <taxon>Acidobacteriaceae</taxon>
        <taxon>Terriglobus</taxon>
    </lineage>
</organism>
<name>A0ABW9KGF1_9BACT</name>
<dbReference type="RefSeq" id="WP_263414261.1">
    <property type="nucleotide sequence ID" value="NZ_BAABBH010000001.1"/>
</dbReference>
<dbReference type="SUPFAM" id="SSF53474">
    <property type="entry name" value="alpha/beta-Hydrolases"/>
    <property type="match status" value="1"/>
</dbReference>
<dbReference type="EMBL" id="JBJYXY010000001">
    <property type="protein sequence ID" value="MFN2974167.1"/>
    <property type="molecule type" value="Genomic_DNA"/>
</dbReference>